<dbReference type="SUPFAM" id="SSF55729">
    <property type="entry name" value="Acyl-CoA N-acyltransferases (Nat)"/>
    <property type="match status" value="1"/>
</dbReference>
<comment type="caution">
    <text evidence="4">The sequence shown here is derived from an EMBL/GenBank/DDBJ whole genome shotgun (WGS) entry which is preliminary data.</text>
</comment>
<dbReference type="Gene3D" id="3.40.630.30">
    <property type="match status" value="1"/>
</dbReference>
<dbReference type="AlphaFoldDB" id="A0A5R9QAA4"/>
<sequence>MPQARALDIARLEAGQFEAHRPGLVALLADAVAHGASVGFLADLSAAEADAYFDAVAAQLALGTLCLWVARQDERVLGSVQLAPCTKRNGLNRAEVQKLLVLQGARRQGIARRLMEALETEARQRRLGLLYLDTEAGSPAEALYQSLGYQRAGEIPDYAARPDGVYHPTALYFKTLRRPA</sequence>
<keyword evidence="5" id="KW-1185">Reference proteome</keyword>
<dbReference type="InterPro" id="IPR016181">
    <property type="entry name" value="Acyl_CoA_acyltransferase"/>
</dbReference>
<dbReference type="CDD" id="cd04301">
    <property type="entry name" value="NAT_SF"/>
    <property type="match status" value="1"/>
</dbReference>
<reference evidence="4 5" key="1">
    <citation type="journal article" date="2017" name="Eur. J. Clin. Microbiol. Infect. Dis.">
        <title>Uncommonly isolated clinical Pseudomonas: identification and phylogenetic assignation.</title>
        <authorList>
            <person name="Mulet M."/>
            <person name="Gomila M."/>
            <person name="Ramirez A."/>
            <person name="Cardew S."/>
            <person name="Moore E.R."/>
            <person name="Lalucat J."/>
            <person name="Garcia-Valdes E."/>
        </authorList>
    </citation>
    <scope>NUCLEOTIDE SEQUENCE [LARGE SCALE GENOMIC DNA]</scope>
    <source>
        <strain evidence="4 5">SD129</strain>
    </source>
</reference>
<accession>A0A5R9QAA4</accession>
<gene>
    <name evidence="4" type="ORF">DN820_18285</name>
</gene>
<dbReference type="PANTHER" id="PTHR43877">
    <property type="entry name" value="AMINOALKYLPHOSPHONATE N-ACETYLTRANSFERASE-RELATED-RELATED"/>
    <property type="match status" value="1"/>
</dbReference>
<proteinExistence type="predicted"/>
<organism evidence="4 5">
    <name type="scientific">Stutzerimonas nosocomialis</name>
    <dbReference type="NCBI Taxonomy" id="1056496"/>
    <lineage>
        <taxon>Bacteria</taxon>
        <taxon>Pseudomonadati</taxon>
        <taxon>Pseudomonadota</taxon>
        <taxon>Gammaproteobacteria</taxon>
        <taxon>Pseudomonadales</taxon>
        <taxon>Pseudomonadaceae</taxon>
        <taxon>Stutzerimonas</taxon>
    </lineage>
</organism>
<evidence type="ECO:0000259" key="3">
    <source>
        <dbReference type="PROSITE" id="PS51186"/>
    </source>
</evidence>
<dbReference type="EMBL" id="QLAG01000028">
    <property type="protein sequence ID" value="TLX62064.1"/>
    <property type="molecule type" value="Genomic_DNA"/>
</dbReference>
<dbReference type="PANTHER" id="PTHR43877:SF2">
    <property type="entry name" value="AMINOALKYLPHOSPHONATE N-ACETYLTRANSFERASE-RELATED"/>
    <property type="match status" value="1"/>
</dbReference>
<keyword evidence="2" id="KW-0012">Acyltransferase</keyword>
<dbReference type="GO" id="GO:0016747">
    <property type="term" value="F:acyltransferase activity, transferring groups other than amino-acyl groups"/>
    <property type="evidence" value="ECO:0007669"/>
    <property type="project" value="InterPro"/>
</dbReference>
<feature type="domain" description="N-acetyltransferase" evidence="3">
    <location>
        <begin position="7"/>
        <end position="177"/>
    </location>
</feature>
<dbReference type="InterPro" id="IPR050832">
    <property type="entry name" value="Bact_Acetyltransf"/>
</dbReference>
<evidence type="ECO:0000313" key="4">
    <source>
        <dbReference type="EMBL" id="TLX62064.1"/>
    </source>
</evidence>
<dbReference type="Proteomes" id="UP000306753">
    <property type="component" value="Unassembled WGS sequence"/>
</dbReference>
<name>A0A5R9QAA4_9GAMM</name>
<evidence type="ECO:0000313" key="5">
    <source>
        <dbReference type="Proteomes" id="UP000306753"/>
    </source>
</evidence>
<dbReference type="Pfam" id="PF00583">
    <property type="entry name" value="Acetyltransf_1"/>
    <property type="match status" value="1"/>
</dbReference>
<dbReference type="InterPro" id="IPR000182">
    <property type="entry name" value="GNAT_dom"/>
</dbReference>
<dbReference type="PROSITE" id="PS51186">
    <property type="entry name" value="GNAT"/>
    <property type="match status" value="1"/>
</dbReference>
<evidence type="ECO:0000256" key="1">
    <source>
        <dbReference type="ARBA" id="ARBA00022679"/>
    </source>
</evidence>
<evidence type="ECO:0000256" key="2">
    <source>
        <dbReference type="ARBA" id="ARBA00023315"/>
    </source>
</evidence>
<protein>
    <submittedName>
        <fullName evidence="4">GNAT family N-acetyltransferase</fullName>
    </submittedName>
</protein>
<keyword evidence="1 4" id="KW-0808">Transferase</keyword>